<reference evidence="6 7" key="1">
    <citation type="submission" date="2014-05" db="EMBL/GenBank/DDBJ databases">
        <title>Draft Genome Sequence of Nitratireductor basaltis Strain UMTGB225, A Marine Bacterium Isolated from Green Barrel Tunicate.</title>
        <authorList>
            <person name="Gan H.Y."/>
        </authorList>
    </citation>
    <scope>NUCLEOTIDE SEQUENCE [LARGE SCALE GENOMIC DNA]</scope>
    <source>
        <strain evidence="6 7">UMTGB225</strain>
    </source>
</reference>
<keyword evidence="1" id="KW-0805">Transcription regulation</keyword>
<gene>
    <name evidence="6" type="ORF">EL18_02808</name>
</gene>
<organism evidence="6 7">
    <name type="scientific">Nitratireductor basaltis</name>
    <dbReference type="NCBI Taxonomy" id="472175"/>
    <lineage>
        <taxon>Bacteria</taxon>
        <taxon>Pseudomonadati</taxon>
        <taxon>Pseudomonadota</taxon>
        <taxon>Alphaproteobacteria</taxon>
        <taxon>Hyphomicrobiales</taxon>
        <taxon>Phyllobacteriaceae</taxon>
        <taxon>Nitratireductor</taxon>
    </lineage>
</organism>
<name>A0A084U6H0_9HYPH</name>
<dbReference type="InterPro" id="IPR046348">
    <property type="entry name" value="SIS_dom_sf"/>
</dbReference>
<dbReference type="AlphaFoldDB" id="A0A084U6H0"/>
<sequence length="303" mass="32275">MPKGMQDESTRTVDIIARLQDRLERGRGAEIRLVESILADPHFAAHAPIAQIAERAGVSEPTITRLARALGFPGTREMRFHLAQALAIGGAYLRESSPPPEDLPVTTQVVAKVSSGAHAALDLMSMALAEIDLEPMARRISKASQILIYGTGGSSSFAAVELQNRLFRLGLHVTAHTDPQLQRMSASVLEPRAVVIGFSVSGQASSVTDAVTIGRQYGASALVVTSPNTPLAAAGDALLPLTFKEDGNLYKPSSTRYALLAAVDIIAMTTAHTIGPKVLEPLRRVRHSLASQNIRNPDLPIGD</sequence>
<feature type="domain" description="SIS" evidence="5">
    <location>
        <begin position="136"/>
        <end position="276"/>
    </location>
</feature>
<dbReference type="InterPro" id="IPR036388">
    <property type="entry name" value="WH-like_DNA-bd_sf"/>
</dbReference>
<dbReference type="InterPro" id="IPR001347">
    <property type="entry name" value="SIS_dom"/>
</dbReference>
<proteinExistence type="predicted"/>
<dbReference type="InterPro" id="IPR009057">
    <property type="entry name" value="Homeodomain-like_sf"/>
</dbReference>
<dbReference type="PANTHER" id="PTHR30514:SF1">
    <property type="entry name" value="HTH-TYPE TRANSCRIPTIONAL REGULATOR HEXR-RELATED"/>
    <property type="match status" value="1"/>
</dbReference>
<keyword evidence="2" id="KW-0238">DNA-binding</keyword>
<evidence type="ECO:0000259" key="4">
    <source>
        <dbReference type="PROSITE" id="PS51071"/>
    </source>
</evidence>
<dbReference type="Pfam" id="PF01418">
    <property type="entry name" value="HTH_6"/>
    <property type="match status" value="1"/>
</dbReference>
<dbReference type="Gene3D" id="1.10.10.10">
    <property type="entry name" value="Winged helix-like DNA-binding domain superfamily/Winged helix DNA-binding domain"/>
    <property type="match status" value="1"/>
</dbReference>
<dbReference type="EMBL" id="JMQM01000002">
    <property type="protein sequence ID" value="KFB08556.1"/>
    <property type="molecule type" value="Genomic_DNA"/>
</dbReference>
<dbReference type="CDD" id="cd05013">
    <property type="entry name" value="SIS_RpiR"/>
    <property type="match status" value="1"/>
</dbReference>
<dbReference type="SUPFAM" id="SSF53697">
    <property type="entry name" value="SIS domain"/>
    <property type="match status" value="1"/>
</dbReference>
<dbReference type="GO" id="GO:0003700">
    <property type="term" value="F:DNA-binding transcription factor activity"/>
    <property type="evidence" value="ECO:0007669"/>
    <property type="project" value="InterPro"/>
</dbReference>
<evidence type="ECO:0000259" key="5">
    <source>
        <dbReference type="PROSITE" id="PS51464"/>
    </source>
</evidence>
<dbReference type="Gene3D" id="3.40.50.10490">
    <property type="entry name" value="Glucose-6-phosphate isomerase like protein, domain 1"/>
    <property type="match status" value="1"/>
</dbReference>
<protein>
    <submittedName>
        <fullName evidence="6">RpiR family transcriptional regulator</fullName>
    </submittedName>
</protein>
<feature type="domain" description="HTH rpiR-type" evidence="4">
    <location>
        <begin position="13"/>
        <end position="89"/>
    </location>
</feature>
<evidence type="ECO:0000313" key="6">
    <source>
        <dbReference type="EMBL" id="KFB08556.1"/>
    </source>
</evidence>
<evidence type="ECO:0000256" key="1">
    <source>
        <dbReference type="ARBA" id="ARBA00023015"/>
    </source>
</evidence>
<comment type="caution">
    <text evidence="6">The sequence shown here is derived from an EMBL/GenBank/DDBJ whole genome shotgun (WGS) entry which is preliminary data.</text>
</comment>
<dbReference type="GO" id="GO:1901135">
    <property type="term" value="P:carbohydrate derivative metabolic process"/>
    <property type="evidence" value="ECO:0007669"/>
    <property type="project" value="InterPro"/>
</dbReference>
<dbReference type="GO" id="GO:0003677">
    <property type="term" value="F:DNA binding"/>
    <property type="evidence" value="ECO:0007669"/>
    <property type="project" value="UniProtKB-KW"/>
</dbReference>
<dbReference type="OrthoDB" id="8582409at2"/>
<keyword evidence="3" id="KW-0804">Transcription</keyword>
<evidence type="ECO:0000256" key="2">
    <source>
        <dbReference type="ARBA" id="ARBA00023125"/>
    </source>
</evidence>
<dbReference type="InterPro" id="IPR000281">
    <property type="entry name" value="HTH_RpiR"/>
</dbReference>
<dbReference type="eggNOG" id="COG1737">
    <property type="taxonomic scope" value="Bacteria"/>
</dbReference>
<dbReference type="PROSITE" id="PS51071">
    <property type="entry name" value="HTH_RPIR"/>
    <property type="match status" value="1"/>
</dbReference>
<dbReference type="PANTHER" id="PTHR30514">
    <property type="entry name" value="GLUCOKINASE"/>
    <property type="match status" value="1"/>
</dbReference>
<dbReference type="Proteomes" id="UP000053675">
    <property type="component" value="Unassembled WGS sequence"/>
</dbReference>
<dbReference type="GO" id="GO:0097367">
    <property type="term" value="F:carbohydrate derivative binding"/>
    <property type="evidence" value="ECO:0007669"/>
    <property type="project" value="InterPro"/>
</dbReference>
<evidence type="ECO:0000256" key="3">
    <source>
        <dbReference type="ARBA" id="ARBA00023163"/>
    </source>
</evidence>
<dbReference type="Pfam" id="PF01380">
    <property type="entry name" value="SIS"/>
    <property type="match status" value="1"/>
</dbReference>
<evidence type="ECO:0000313" key="7">
    <source>
        <dbReference type="Proteomes" id="UP000053675"/>
    </source>
</evidence>
<keyword evidence="7" id="KW-1185">Reference proteome</keyword>
<dbReference type="PATRIC" id="fig|472175.3.peg.2801"/>
<dbReference type="RefSeq" id="WP_051914290.1">
    <property type="nucleotide sequence ID" value="NZ_JMQM01000002.1"/>
</dbReference>
<dbReference type="SUPFAM" id="SSF46689">
    <property type="entry name" value="Homeodomain-like"/>
    <property type="match status" value="1"/>
</dbReference>
<dbReference type="InterPro" id="IPR047640">
    <property type="entry name" value="RpiR-like"/>
</dbReference>
<accession>A0A084U6H0</accession>
<dbReference type="STRING" id="472175.EL18_02808"/>
<dbReference type="InterPro" id="IPR035472">
    <property type="entry name" value="RpiR-like_SIS"/>
</dbReference>
<dbReference type="PROSITE" id="PS51464">
    <property type="entry name" value="SIS"/>
    <property type="match status" value="1"/>
</dbReference>